<dbReference type="SMART" id="SM00356">
    <property type="entry name" value="ZnF_C3H1"/>
    <property type="match status" value="1"/>
</dbReference>
<dbReference type="PANTHER" id="PTHR10887">
    <property type="entry name" value="DNA2/NAM7 HELICASE FAMILY"/>
    <property type="match status" value="1"/>
</dbReference>
<keyword evidence="6" id="KW-0067">ATP-binding</keyword>
<dbReference type="CDD" id="cd06008">
    <property type="entry name" value="NF-X1-zinc-finger"/>
    <property type="match status" value="1"/>
</dbReference>
<dbReference type="PROSITE" id="PS50103">
    <property type="entry name" value="ZF_C3H1"/>
    <property type="match status" value="1"/>
</dbReference>
<dbReference type="Gene3D" id="3.40.50.300">
    <property type="entry name" value="P-loop containing nucleotide triphosphate hydrolases"/>
    <property type="match status" value="2"/>
</dbReference>
<dbReference type="InterPro" id="IPR000967">
    <property type="entry name" value="Znf_NFX1"/>
</dbReference>
<dbReference type="PANTHER" id="PTHR10887:SF445">
    <property type="entry name" value="NFX1-TYPE ZINC FINGER-CONTAINING PROTEIN 1"/>
    <property type="match status" value="1"/>
</dbReference>
<evidence type="ECO:0000313" key="14">
    <source>
        <dbReference type="Proteomes" id="UP000799441"/>
    </source>
</evidence>
<dbReference type="GO" id="GO:0031380">
    <property type="term" value="C:nuclear RNA-directed RNA polymerase complex"/>
    <property type="evidence" value="ECO:0007669"/>
    <property type="project" value="TreeGrafter"/>
</dbReference>
<keyword evidence="4" id="KW-0677">Repeat</keyword>
<dbReference type="CDD" id="cd18808">
    <property type="entry name" value="SF1_C_Upf1"/>
    <property type="match status" value="1"/>
</dbReference>
<evidence type="ECO:0000256" key="1">
    <source>
        <dbReference type="ARBA" id="ARBA00004496"/>
    </source>
</evidence>
<name>A0A9P4Q4R4_9PEZI</name>
<dbReference type="PROSITE" id="PS51981">
    <property type="entry name" value="ZF_RZ"/>
    <property type="match status" value="1"/>
</dbReference>
<dbReference type="InterPro" id="IPR000571">
    <property type="entry name" value="Znf_CCCH"/>
</dbReference>
<comment type="subcellular location">
    <subcellularLocation>
        <location evidence="1">Cytoplasm</location>
    </subcellularLocation>
</comment>
<evidence type="ECO:0000256" key="5">
    <source>
        <dbReference type="ARBA" id="ARBA00022771"/>
    </source>
</evidence>
<dbReference type="InterPro" id="IPR046439">
    <property type="entry name" value="ZF_RZ_dom"/>
</dbReference>
<evidence type="ECO:0000256" key="4">
    <source>
        <dbReference type="ARBA" id="ARBA00022737"/>
    </source>
</evidence>
<dbReference type="GO" id="GO:0005737">
    <property type="term" value="C:cytoplasm"/>
    <property type="evidence" value="ECO:0007669"/>
    <property type="project" value="UniProtKB-SubCell"/>
</dbReference>
<dbReference type="InterPro" id="IPR047187">
    <property type="entry name" value="SF1_C_Upf1"/>
</dbReference>
<evidence type="ECO:0000313" key="13">
    <source>
        <dbReference type="EMBL" id="KAF2718114.1"/>
    </source>
</evidence>
<keyword evidence="7 9" id="KW-0862">Zinc</keyword>
<feature type="domain" description="RZ-type" evidence="12">
    <location>
        <begin position="1877"/>
        <end position="1951"/>
    </location>
</feature>
<dbReference type="InterPro" id="IPR027417">
    <property type="entry name" value="P-loop_NTPase"/>
</dbReference>
<gene>
    <name evidence="13" type="ORF">K431DRAFT_275483</name>
</gene>
<sequence length="1954" mass="219065">MNDRRQLHRYSGGGRRAFGKSRDSFHEQAPTFKRKPCSYFSKGNCRRGDDCKFSHDTSVTAQNRVTHHRNQEHDPDASSIRGRYIKWRYYIPRDAGYVVRASPLGTQLPLFIGQALDLVNAGVEAMQDVITSLAGEGGLHRLRELLDFELETLDHEKAKSVFEARLYPLMQILSHEFILVSVVAEARHATLLNFLYGIDGSRAIDTFKLAIRACTTEDGASDMIEPCLITLSGIFDVNSSATVNTGLRAVAKDMIKLVSSHVLSGSVRKYHRKLCVRLELGESVTKVTSKSKECHQIKAKFKIEVDWPGNLSKTGPRHDNDHTDIRAIQIMPTVGEINSDRSEYLPQDSPEEWHLKGLPGLLDRQFRLLREDTVGQLRDAARFELQRLQNAPREHQSRSDGARTNVYPRVRLFCSDADDYKGLQFVLALDQPSEMRNKSLKQRMEWWSGSKKLDPETLICLMTSDGFFIFATVATTTRQKPSSIKAEDELLERPIEERFSRWGEETTAYVVIQAINPTRDDINSLTFFCGQGKNNPQNISFSLLEFPGIVLPAFMHTLAALQQMSSTKDLPFPDMLVPTDESDQCIPHMTLPAYAQKRGFQYDASALSTDEEPLVIDPESPMTSDALSKSTGLDRTQAEALIAALTHSLALIQGPPGTGKSYTGIALLKLLLANKQRGRLGPIICVTFTNHALDQSLEHLVRAGVKQIIRIGSRSKSEVLAPLNLRFVAKGYGLTKMEKSERWQARSEMEYSSKRIKDTLRELHLAKSEKSVKTFLAQHHANYYMEIFQDHADHEGFIRAKDKRHPKGLKAWLQGNRSSLSNSNKLDEASNCRKSRWELYRTWINEIIEPIQQELLLHLDAFNEAKSEHEKICGDLDLRVLSHANIIGVTTSGLARNLDTLRRLDAKVLLVEEAGEVLESHLLTAMLPSIEHAILIGDHQQLRPKVQNYELSCENPRSHTRLDISLFERLIHPSGNIPGHPHVTLQTQRRMHPSISQLIRTALYPNLVDAETVLGYPEVSGMRHRLFWMNHNKEEDGGHDQAQSISHTNSHEVDMVFALVRHLIRQDAYRANDIAVLTPYLGQLRKLRYALSGFTDIVLNDRDTDELTQVSGGQSEEGINHSVEAPPQGAIGKISLSQAIRLATVDNFQGEEAKVVIISLVRSNSQRKCGFLRTSNRINVLLSRARHGMYIIGNTATSAHVPMWNQVLEILGKDQLVGDHLQLRCSRHPEDNLQVKEPDDFATVSPEAGCNLMCTKMLGCGHSCVSKCHSEKMHEAFYCTKPCTRLMKGCEHSCPYVCGQKCDVHCKQQVSARGAQLPCGHEVPDMPCWQMQKLATYKCQVQMQRKIPGCGHVAVLPCHVAVENAEYQCMAVCSTLLSCGHACKSRCRDCRLRLNGSVVGEEHKPCVQPCGRPYTQCKHVCQAKCHGDRPCQLCPGACDTRCNHGKCAKKCHEPCTPCAEEKCASRCPHSACSMPCAAPCDWIPCSKRCEKHLSCGHQCPSICGAECPNSTFCQTCAPENVKDLRADLVMLSAYSEIDLEENPVIVTPCGHVFTIESLDGHLSMSDYYNVDTMTGVPISLKCSSKPFSYDEMKTCPDCRGSLSNISRYGRIVRRALLDESTKRFITWSNLAHNDLAETLQKVQAELLESSETASMSPKSRVLLDNAIQTDVQVLRHLSVLDKRYRPIYDLTMEVSRFLERVKFEEQPFMRVHDMVEALRRGRSQSEATATTSEFRIDETVLQTRGQLLATSLQIRCNIVGIHDFVRVSNKNGPGVIKADFSANRTACETLIARSERSINPLQQVEGHVFWARFAIFECRTMDAGSHAEKTSSFETLTRAANEHLDMAKAVRKAYPGQTQAIASELEEASRMLNESDYHSQMLMVVAAMQKEFSGTGHWYTCVNGHPFTIGECGMPMQTARCPQCNAVIGGSNHTAADGVSHAQDIEERFLQMRL</sequence>
<dbReference type="Proteomes" id="UP000799441">
    <property type="component" value="Unassembled WGS sequence"/>
</dbReference>
<protein>
    <recommendedName>
        <fullName evidence="15">NFX1-type zinc finger-containing protein 1</fullName>
    </recommendedName>
</protein>
<evidence type="ECO:0000256" key="3">
    <source>
        <dbReference type="ARBA" id="ARBA00022723"/>
    </source>
</evidence>
<dbReference type="EMBL" id="MU003830">
    <property type="protein sequence ID" value="KAF2718114.1"/>
    <property type="molecule type" value="Genomic_DNA"/>
</dbReference>
<keyword evidence="6" id="KW-0347">Helicase</keyword>
<feature type="zinc finger region" description="C3H1-type" evidence="9">
    <location>
        <begin position="31"/>
        <end position="58"/>
    </location>
</feature>
<evidence type="ECO:0008006" key="15">
    <source>
        <dbReference type="Google" id="ProtNLM"/>
    </source>
</evidence>
<evidence type="ECO:0000259" key="12">
    <source>
        <dbReference type="PROSITE" id="PS51981"/>
    </source>
</evidence>
<evidence type="ECO:0000256" key="2">
    <source>
        <dbReference type="ARBA" id="ARBA00022490"/>
    </source>
</evidence>
<evidence type="ECO:0000256" key="8">
    <source>
        <dbReference type="ARBA" id="ARBA00022859"/>
    </source>
</evidence>
<keyword evidence="3 9" id="KW-0479">Metal-binding</keyword>
<dbReference type="CDD" id="cd17936">
    <property type="entry name" value="EEXXEc_NFX1"/>
    <property type="match status" value="1"/>
</dbReference>
<dbReference type="SUPFAM" id="SSF90229">
    <property type="entry name" value="CCCH zinc finger"/>
    <property type="match status" value="1"/>
</dbReference>
<reference evidence="13" key="1">
    <citation type="journal article" date="2020" name="Stud. Mycol.">
        <title>101 Dothideomycetes genomes: a test case for predicting lifestyles and emergence of pathogens.</title>
        <authorList>
            <person name="Haridas S."/>
            <person name="Albert R."/>
            <person name="Binder M."/>
            <person name="Bloem J."/>
            <person name="Labutti K."/>
            <person name="Salamov A."/>
            <person name="Andreopoulos B."/>
            <person name="Baker S."/>
            <person name="Barry K."/>
            <person name="Bills G."/>
            <person name="Bluhm B."/>
            <person name="Cannon C."/>
            <person name="Castanera R."/>
            <person name="Culley D."/>
            <person name="Daum C."/>
            <person name="Ezra D."/>
            <person name="Gonzalez J."/>
            <person name="Henrissat B."/>
            <person name="Kuo A."/>
            <person name="Liang C."/>
            <person name="Lipzen A."/>
            <person name="Lutzoni F."/>
            <person name="Magnuson J."/>
            <person name="Mondo S."/>
            <person name="Nolan M."/>
            <person name="Ohm R."/>
            <person name="Pangilinan J."/>
            <person name="Park H.-J."/>
            <person name="Ramirez L."/>
            <person name="Alfaro M."/>
            <person name="Sun H."/>
            <person name="Tritt A."/>
            <person name="Yoshinaga Y."/>
            <person name="Zwiers L.-H."/>
            <person name="Turgeon B."/>
            <person name="Goodwin S."/>
            <person name="Spatafora J."/>
            <person name="Crous P."/>
            <person name="Grigoriev I."/>
        </authorList>
    </citation>
    <scope>NUCLEOTIDE SEQUENCE</scope>
    <source>
        <strain evidence="13">CBS 116435</strain>
    </source>
</reference>
<evidence type="ECO:0000256" key="6">
    <source>
        <dbReference type="ARBA" id="ARBA00022806"/>
    </source>
</evidence>
<dbReference type="InterPro" id="IPR045055">
    <property type="entry name" value="DNA2/NAM7-like"/>
</dbReference>
<dbReference type="Pfam" id="PF20173">
    <property type="entry name" value="ZnF_RZ-type"/>
    <property type="match status" value="1"/>
</dbReference>
<dbReference type="GO" id="GO:0031048">
    <property type="term" value="P:regulatory ncRNA-mediated heterochromatin formation"/>
    <property type="evidence" value="ECO:0007669"/>
    <property type="project" value="TreeGrafter"/>
</dbReference>
<keyword evidence="6" id="KW-0378">Hydrolase</keyword>
<dbReference type="GO" id="GO:0004386">
    <property type="term" value="F:helicase activity"/>
    <property type="evidence" value="ECO:0007669"/>
    <property type="project" value="InterPro"/>
</dbReference>
<dbReference type="InterPro" id="IPR041679">
    <property type="entry name" value="DNA2/NAM7-like_C"/>
</dbReference>
<dbReference type="Gene3D" id="1.20.120.1350">
    <property type="entry name" value="Pneumovirus matrix protein 2 (M2), zinc-binding domain"/>
    <property type="match status" value="1"/>
</dbReference>
<evidence type="ECO:0000259" key="11">
    <source>
        <dbReference type="PROSITE" id="PS50103"/>
    </source>
</evidence>
<keyword evidence="8" id="KW-0391">Immunity</keyword>
<dbReference type="FunFam" id="3.40.50.300:FF:001660">
    <property type="entry name" value="NF-X1 finger and helicase protein, putative"/>
    <property type="match status" value="1"/>
</dbReference>
<keyword evidence="2" id="KW-0963">Cytoplasm</keyword>
<feature type="domain" description="C3H1-type" evidence="11">
    <location>
        <begin position="31"/>
        <end position="58"/>
    </location>
</feature>
<dbReference type="Pfam" id="PF13086">
    <property type="entry name" value="AAA_11"/>
    <property type="match status" value="1"/>
</dbReference>
<accession>A0A9P4Q4R4</accession>
<keyword evidence="14" id="KW-1185">Reference proteome</keyword>
<dbReference type="OrthoDB" id="2423195at2759"/>
<comment type="caution">
    <text evidence="13">The sequence shown here is derived from an EMBL/GenBank/DDBJ whole genome shotgun (WGS) entry which is preliminary data.</text>
</comment>
<dbReference type="GO" id="GO:0008270">
    <property type="term" value="F:zinc ion binding"/>
    <property type="evidence" value="ECO:0007669"/>
    <property type="project" value="UniProtKB-KW"/>
</dbReference>
<dbReference type="Pfam" id="PF13087">
    <property type="entry name" value="AAA_12"/>
    <property type="match status" value="1"/>
</dbReference>
<keyword evidence="5 9" id="KW-0863">Zinc-finger</keyword>
<proteinExistence type="predicted"/>
<organism evidence="13 14">
    <name type="scientific">Polychaeton citri CBS 116435</name>
    <dbReference type="NCBI Taxonomy" id="1314669"/>
    <lineage>
        <taxon>Eukaryota</taxon>
        <taxon>Fungi</taxon>
        <taxon>Dikarya</taxon>
        <taxon>Ascomycota</taxon>
        <taxon>Pezizomycotina</taxon>
        <taxon>Dothideomycetes</taxon>
        <taxon>Dothideomycetidae</taxon>
        <taxon>Capnodiales</taxon>
        <taxon>Capnodiaceae</taxon>
        <taxon>Polychaeton</taxon>
    </lineage>
</organism>
<evidence type="ECO:0000256" key="9">
    <source>
        <dbReference type="PROSITE-ProRule" id="PRU00723"/>
    </source>
</evidence>
<evidence type="ECO:0000256" key="7">
    <source>
        <dbReference type="ARBA" id="ARBA00022833"/>
    </source>
</evidence>
<dbReference type="InterPro" id="IPR036855">
    <property type="entry name" value="Znf_CCCH_sf"/>
</dbReference>
<feature type="region of interest" description="Disordered" evidence="10">
    <location>
        <begin position="1"/>
        <end position="27"/>
    </location>
</feature>
<dbReference type="GO" id="GO:0002376">
    <property type="term" value="P:immune system process"/>
    <property type="evidence" value="ECO:0007669"/>
    <property type="project" value="UniProtKB-KW"/>
</dbReference>
<dbReference type="SUPFAM" id="SSF52540">
    <property type="entry name" value="P-loop containing nucleoside triphosphate hydrolases"/>
    <property type="match status" value="1"/>
</dbReference>
<evidence type="ECO:0000256" key="10">
    <source>
        <dbReference type="SAM" id="MobiDB-lite"/>
    </source>
</evidence>
<dbReference type="InterPro" id="IPR041677">
    <property type="entry name" value="DNA2/NAM7_AAA_11"/>
</dbReference>
<keyword evidence="6" id="KW-0547">Nucleotide-binding</keyword>
<dbReference type="SMART" id="SM00438">
    <property type="entry name" value="ZnF_NFX"/>
    <property type="match status" value="5"/>
</dbReference>